<dbReference type="GO" id="GO:0005743">
    <property type="term" value="C:mitochondrial inner membrane"/>
    <property type="evidence" value="ECO:0007669"/>
    <property type="project" value="InterPro"/>
</dbReference>
<accession>A0A2Z6NI68</accession>
<dbReference type="PANTHER" id="PTHR14009:SF1">
    <property type="entry name" value="MITOCHONDRIAL PROTON_CALCIUM EXCHANGER PROTEIN"/>
    <property type="match status" value="1"/>
</dbReference>
<dbReference type="GO" id="GO:0030003">
    <property type="term" value="P:intracellular monoatomic cation homeostasis"/>
    <property type="evidence" value="ECO:0007669"/>
    <property type="project" value="TreeGrafter"/>
</dbReference>
<keyword evidence="3" id="KW-1185">Reference proteome</keyword>
<evidence type="ECO:0000313" key="2">
    <source>
        <dbReference type="EMBL" id="GAU31389.1"/>
    </source>
</evidence>
<reference evidence="3" key="1">
    <citation type="journal article" date="2017" name="Front. Plant Sci.">
        <title>Climate Clever Clovers: New Paradigm to Reduce the Environmental Footprint of Ruminants by Breeding Low Methanogenic Forages Utilizing Haplotype Variation.</title>
        <authorList>
            <person name="Kaur P."/>
            <person name="Appels R."/>
            <person name="Bayer P.E."/>
            <person name="Keeble-Gagnere G."/>
            <person name="Wang J."/>
            <person name="Hirakawa H."/>
            <person name="Shirasawa K."/>
            <person name="Vercoe P."/>
            <person name="Stefanova K."/>
            <person name="Durmic Z."/>
            <person name="Nichols P."/>
            <person name="Revell C."/>
            <person name="Isobe S.N."/>
            <person name="Edwards D."/>
            <person name="Erskine W."/>
        </authorList>
    </citation>
    <scope>NUCLEOTIDE SEQUENCE [LARGE SCALE GENOMIC DNA]</scope>
    <source>
        <strain evidence="3">cv. Daliak</strain>
    </source>
</reference>
<feature type="region of interest" description="Disordered" evidence="1">
    <location>
        <begin position="118"/>
        <end position="156"/>
    </location>
</feature>
<evidence type="ECO:0000313" key="3">
    <source>
        <dbReference type="Proteomes" id="UP000242715"/>
    </source>
</evidence>
<dbReference type="InterPro" id="IPR044202">
    <property type="entry name" value="LETM1/MDM38-like"/>
</dbReference>
<feature type="compositionally biased region" description="Basic and acidic residues" evidence="1">
    <location>
        <begin position="118"/>
        <end position="129"/>
    </location>
</feature>
<dbReference type="OrthoDB" id="275278at2759"/>
<sequence length="186" mass="21167">MMINWFKKKVWSLFQKQSFVKLAEIEDCLDSVQWRKCDNSLMTGWICLNHSLPSSLLILSRAFYISGKVKPEEVVQATLSAMPDDVVDTVGVTALPSGDSVSDKRKLEYLEMQEELFKEEEKEEQEQAKVTESIGGERNLAKKDMASTTEQTQEVKAKALEKHEQLCEISQAFSCFSISIFGEQRT</sequence>
<dbReference type="PANTHER" id="PTHR14009">
    <property type="entry name" value="LEUCINE ZIPPER-EF-HAND CONTAINING TRANSMEMBRANE PROTEIN"/>
    <property type="match status" value="1"/>
</dbReference>
<dbReference type="Proteomes" id="UP000242715">
    <property type="component" value="Unassembled WGS sequence"/>
</dbReference>
<organism evidence="2 3">
    <name type="scientific">Trifolium subterraneum</name>
    <name type="common">Subterranean clover</name>
    <dbReference type="NCBI Taxonomy" id="3900"/>
    <lineage>
        <taxon>Eukaryota</taxon>
        <taxon>Viridiplantae</taxon>
        <taxon>Streptophyta</taxon>
        <taxon>Embryophyta</taxon>
        <taxon>Tracheophyta</taxon>
        <taxon>Spermatophyta</taxon>
        <taxon>Magnoliopsida</taxon>
        <taxon>eudicotyledons</taxon>
        <taxon>Gunneridae</taxon>
        <taxon>Pentapetalae</taxon>
        <taxon>rosids</taxon>
        <taxon>fabids</taxon>
        <taxon>Fabales</taxon>
        <taxon>Fabaceae</taxon>
        <taxon>Papilionoideae</taxon>
        <taxon>50 kb inversion clade</taxon>
        <taxon>NPAAA clade</taxon>
        <taxon>Hologalegina</taxon>
        <taxon>IRL clade</taxon>
        <taxon>Trifolieae</taxon>
        <taxon>Trifolium</taxon>
    </lineage>
</organism>
<name>A0A2Z6NI68_TRISU</name>
<proteinExistence type="predicted"/>
<dbReference type="AlphaFoldDB" id="A0A2Z6NI68"/>
<evidence type="ECO:0000256" key="1">
    <source>
        <dbReference type="SAM" id="MobiDB-lite"/>
    </source>
</evidence>
<dbReference type="EMBL" id="DF973453">
    <property type="protein sequence ID" value="GAU31389.1"/>
    <property type="molecule type" value="Genomic_DNA"/>
</dbReference>
<gene>
    <name evidence="2" type="ORF">TSUD_19340</name>
</gene>
<protein>
    <submittedName>
        <fullName evidence="2">Uncharacterized protein</fullName>
    </submittedName>
</protein>